<evidence type="ECO:0000313" key="2">
    <source>
        <dbReference type="EMBL" id="PNT21545.1"/>
    </source>
</evidence>
<feature type="chain" id="PRO_5030178274" evidence="1">
    <location>
        <begin position="17"/>
        <end position="73"/>
    </location>
</feature>
<gene>
    <name evidence="2" type="ORF">POPTR_009G154400</name>
</gene>
<evidence type="ECO:0000256" key="1">
    <source>
        <dbReference type="SAM" id="SignalP"/>
    </source>
</evidence>
<protein>
    <submittedName>
        <fullName evidence="2">Uncharacterized protein</fullName>
    </submittedName>
</protein>
<dbReference type="InParanoid" id="U5G6S8"/>
<feature type="signal peptide" evidence="1">
    <location>
        <begin position="1"/>
        <end position="16"/>
    </location>
</feature>
<name>U5G6S8_POPTR</name>
<reference evidence="2 3" key="1">
    <citation type="journal article" date="2006" name="Science">
        <title>The genome of black cottonwood, Populus trichocarpa (Torr. &amp; Gray).</title>
        <authorList>
            <person name="Tuskan G.A."/>
            <person name="Difazio S."/>
            <person name="Jansson S."/>
            <person name="Bohlmann J."/>
            <person name="Grigoriev I."/>
            <person name="Hellsten U."/>
            <person name="Putnam N."/>
            <person name="Ralph S."/>
            <person name="Rombauts S."/>
            <person name="Salamov A."/>
            <person name="Schein J."/>
            <person name="Sterck L."/>
            <person name="Aerts A."/>
            <person name="Bhalerao R.R."/>
            <person name="Bhalerao R.P."/>
            <person name="Blaudez D."/>
            <person name="Boerjan W."/>
            <person name="Brun A."/>
            <person name="Brunner A."/>
            <person name="Busov V."/>
            <person name="Campbell M."/>
            <person name="Carlson J."/>
            <person name="Chalot M."/>
            <person name="Chapman J."/>
            <person name="Chen G.L."/>
            <person name="Cooper D."/>
            <person name="Coutinho P.M."/>
            <person name="Couturier J."/>
            <person name="Covert S."/>
            <person name="Cronk Q."/>
            <person name="Cunningham R."/>
            <person name="Davis J."/>
            <person name="Degroeve S."/>
            <person name="Dejardin A."/>
            <person name="Depamphilis C."/>
            <person name="Detter J."/>
            <person name="Dirks B."/>
            <person name="Dubchak I."/>
            <person name="Duplessis S."/>
            <person name="Ehlting J."/>
            <person name="Ellis B."/>
            <person name="Gendler K."/>
            <person name="Goodstein D."/>
            <person name="Gribskov M."/>
            <person name="Grimwood J."/>
            <person name="Groover A."/>
            <person name="Gunter L."/>
            <person name="Hamberger B."/>
            <person name="Heinze B."/>
            <person name="Helariutta Y."/>
            <person name="Henrissat B."/>
            <person name="Holligan D."/>
            <person name="Holt R."/>
            <person name="Huang W."/>
            <person name="Islam-Faridi N."/>
            <person name="Jones S."/>
            <person name="Jones-Rhoades M."/>
            <person name="Jorgensen R."/>
            <person name="Joshi C."/>
            <person name="Kangasjarvi J."/>
            <person name="Karlsson J."/>
            <person name="Kelleher C."/>
            <person name="Kirkpatrick R."/>
            <person name="Kirst M."/>
            <person name="Kohler A."/>
            <person name="Kalluri U."/>
            <person name="Larimer F."/>
            <person name="Leebens-Mack J."/>
            <person name="Leple J.C."/>
            <person name="Locascio P."/>
            <person name="Lou Y."/>
            <person name="Lucas S."/>
            <person name="Martin F."/>
            <person name="Montanini B."/>
            <person name="Napoli C."/>
            <person name="Nelson D.R."/>
            <person name="Nelson C."/>
            <person name="Nieminen K."/>
            <person name="Nilsson O."/>
            <person name="Pereda V."/>
            <person name="Peter G."/>
            <person name="Philippe R."/>
            <person name="Pilate G."/>
            <person name="Poliakov A."/>
            <person name="Razumovskaya J."/>
            <person name="Richardson P."/>
            <person name="Rinaldi C."/>
            <person name="Ritland K."/>
            <person name="Rouze P."/>
            <person name="Ryaboy D."/>
            <person name="Schmutz J."/>
            <person name="Schrader J."/>
            <person name="Segerman B."/>
            <person name="Shin H."/>
            <person name="Siddiqui A."/>
            <person name="Sterky F."/>
            <person name="Terry A."/>
            <person name="Tsai C.J."/>
            <person name="Uberbacher E."/>
            <person name="Unneberg P."/>
            <person name="Vahala J."/>
            <person name="Wall K."/>
            <person name="Wessler S."/>
            <person name="Yang G."/>
            <person name="Yin T."/>
            <person name="Douglas C."/>
            <person name="Marra M."/>
            <person name="Sandberg G."/>
            <person name="Van de Peer Y."/>
            <person name="Rokhsar D."/>
        </authorList>
    </citation>
    <scope>NUCLEOTIDE SEQUENCE [LARGE SCALE GENOMIC DNA]</scope>
    <source>
        <strain evidence="3">cv. Nisqually</strain>
    </source>
</reference>
<proteinExistence type="predicted"/>
<dbReference type="HOGENOM" id="CLU_2709453_0_0_1"/>
<dbReference type="Proteomes" id="UP000006729">
    <property type="component" value="Chromosome 9"/>
</dbReference>
<accession>U5G6S8</accession>
<organism evidence="2 3">
    <name type="scientific">Populus trichocarpa</name>
    <name type="common">Western balsam poplar</name>
    <name type="synonym">Populus balsamifera subsp. trichocarpa</name>
    <dbReference type="NCBI Taxonomy" id="3694"/>
    <lineage>
        <taxon>Eukaryota</taxon>
        <taxon>Viridiplantae</taxon>
        <taxon>Streptophyta</taxon>
        <taxon>Embryophyta</taxon>
        <taxon>Tracheophyta</taxon>
        <taxon>Spermatophyta</taxon>
        <taxon>Magnoliopsida</taxon>
        <taxon>eudicotyledons</taxon>
        <taxon>Gunneridae</taxon>
        <taxon>Pentapetalae</taxon>
        <taxon>rosids</taxon>
        <taxon>fabids</taxon>
        <taxon>Malpighiales</taxon>
        <taxon>Salicaceae</taxon>
        <taxon>Saliceae</taxon>
        <taxon>Populus</taxon>
    </lineage>
</organism>
<keyword evidence="1" id="KW-0732">Signal</keyword>
<dbReference type="EMBL" id="CM009298">
    <property type="protein sequence ID" value="PNT21545.1"/>
    <property type="molecule type" value="Genomic_DNA"/>
</dbReference>
<evidence type="ECO:0000313" key="3">
    <source>
        <dbReference type="Proteomes" id="UP000006729"/>
    </source>
</evidence>
<keyword evidence="3" id="KW-1185">Reference proteome</keyword>
<sequence>MDCLLLPPFILTAVASQNTRTPPKNQPPDLLAISSSSTVTSCATLLDTMKIDAKTSYVSFVHLIHFARFYNSV</sequence>
<dbReference type="AlphaFoldDB" id="U5G6S8"/>